<keyword evidence="2 4" id="KW-0472">Membrane</keyword>
<evidence type="ECO:0000313" key="7">
    <source>
        <dbReference type="EMBL" id="MEE1673423.1"/>
    </source>
</evidence>
<organism evidence="7 8">
    <name type="scientific">Agarivorans aestuarii</name>
    <dbReference type="NCBI Taxonomy" id="1563703"/>
    <lineage>
        <taxon>Bacteria</taxon>
        <taxon>Pseudomonadati</taxon>
        <taxon>Pseudomonadota</taxon>
        <taxon>Gammaproteobacteria</taxon>
        <taxon>Alteromonadales</taxon>
        <taxon>Alteromonadaceae</taxon>
        <taxon>Agarivorans</taxon>
    </lineage>
</organism>
<dbReference type="PROSITE" id="PS51257">
    <property type="entry name" value="PROKAR_LIPOPROTEIN"/>
    <property type="match status" value="1"/>
</dbReference>
<feature type="chain" id="PRO_5045609049" evidence="5">
    <location>
        <begin position="24"/>
        <end position="247"/>
    </location>
</feature>
<dbReference type="InterPro" id="IPR036737">
    <property type="entry name" value="OmpA-like_sf"/>
</dbReference>
<dbReference type="PANTHER" id="PTHR30329:SF21">
    <property type="entry name" value="LIPOPROTEIN YIAD-RELATED"/>
    <property type="match status" value="1"/>
</dbReference>
<reference evidence="8" key="1">
    <citation type="submission" date="2023-07" db="EMBL/GenBank/DDBJ databases">
        <title>Draft genome sequence of Agarivorans aestuarii strain ZMCS4, a CAZymes producing bacteria isolated from the marine brown algae Clodostephus spongiosus.</title>
        <authorList>
            <person name="Lorente B."/>
            <person name="Cabral C."/>
            <person name="Frias J."/>
            <person name="Faria J."/>
            <person name="Toubarro D."/>
        </authorList>
    </citation>
    <scope>NUCLEOTIDE SEQUENCE [LARGE SCALE GENOMIC DNA]</scope>
    <source>
        <strain evidence="8">ZMCS4</strain>
    </source>
</reference>
<evidence type="ECO:0000256" key="3">
    <source>
        <dbReference type="ARBA" id="ARBA00023237"/>
    </source>
</evidence>
<dbReference type="EMBL" id="JAYDYW010000005">
    <property type="protein sequence ID" value="MEE1673423.1"/>
    <property type="molecule type" value="Genomic_DNA"/>
</dbReference>
<dbReference type="SUPFAM" id="SSF103088">
    <property type="entry name" value="OmpA-like"/>
    <property type="match status" value="1"/>
</dbReference>
<keyword evidence="5" id="KW-0732">Signal</keyword>
<dbReference type="PROSITE" id="PS51123">
    <property type="entry name" value="OMPA_2"/>
    <property type="match status" value="1"/>
</dbReference>
<evidence type="ECO:0000256" key="2">
    <source>
        <dbReference type="ARBA" id="ARBA00023136"/>
    </source>
</evidence>
<feature type="signal peptide" evidence="5">
    <location>
        <begin position="1"/>
        <end position="23"/>
    </location>
</feature>
<evidence type="ECO:0000256" key="5">
    <source>
        <dbReference type="SAM" id="SignalP"/>
    </source>
</evidence>
<feature type="domain" description="OmpA-like" evidence="6">
    <location>
        <begin position="134"/>
        <end position="247"/>
    </location>
</feature>
<dbReference type="PANTHER" id="PTHR30329">
    <property type="entry name" value="STATOR ELEMENT OF FLAGELLAR MOTOR COMPLEX"/>
    <property type="match status" value="1"/>
</dbReference>
<comment type="caution">
    <text evidence="7">The sequence shown here is derived from an EMBL/GenBank/DDBJ whole genome shotgun (WGS) entry which is preliminary data.</text>
</comment>
<dbReference type="CDD" id="cd07185">
    <property type="entry name" value="OmpA_C-like"/>
    <property type="match status" value="1"/>
</dbReference>
<protein>
    <submittedName>
        <fullName evidence="7">OmpA family protein</fullName>
    </submittedName>
</protein>
<accession>A0ABU7G1Y7</accession>
<keyword evidence="8" id="KW-1185">Reference proteome</keyword>
<evidence type="ECO:0000313" key="8">
    <source>
        <dbReference type="Proteomes" id="UP001310248"/>
    </source>
</evidence>
<dbReference type="Pfam" id="PF00691">
    <property type="entry name" value="OmpA"/>
    <property type="match status" value="1"/>
</dbReference>
<dbReference type="InterPro" id="IPR006664">
    <property type="entry name" value="OMP_bac"/>
</dbReference>
<proteinExistence type="predicted"/>
<dbReference type="Proteomes" id="UP001310248">
    <property type="component" value="Unassembled WGS sequence"/>
</dbReference>
<evidence type="ECO:0000256" key="1">
    <source>
        <dbReference type="ARBA" id="ARBA00004442"/>
    </source>
</evidence>
<dbReference type="PRINTS" id="PR01021">
    <property type="entry name" value="OMPADOMAIN"/>
</dbReference>
<comment type="subcellular location">
    <subcellularLocation>
        <location evidence="1">Cell outer membrane</location>
    </subcellularLocation>
</comment>
<name>A0ABU7G1Y7_9ALTE</name>
<dbReference type="InterPro" id="IPR028974">
    <property type="entry name" value="TSP_type-3_rpt"/>
</dbReference>
<gene>
    <name evidence="7" type="ORF">SNR37_002846</name>
</gene>
<dbReference type="SUPFAM" id="SSF103647">
    <property type="entry name" value="TSP type-3 repeat"/>
    <property type="match status" value="1"/>
</dbReference>
<dbReference type="Gene3D" id="3.30.1330.60">
    <property type="entry name" value="OmpA-like domain"/>
    <property type="match status" value="1"/>
</dbReference>
<dbReference type="InterPro" id="IPR006665">
    <property type="entry name" value="OmpA-like"/>
</dbReference>
<dbReference type="InterPro" id="IPR050330">
    <property type="entry name" value="Bact_OuterMem_StrucFunc"/>
</dbReference>
<evidence type="ECO:0000256" key="4">
    <source>
        <dbReference type="PROSITE-ProRule" id="PRU00473"/>
    </source>
</evidence>
<sequence>MKNKIAVVLALVGAASLSGCSNAPQGDAGILCPAIGAGVGGLLAGGGGAVGGGIVGALFCANPDRDGDGVANSVDECPDTPAGATVDERGCEIVEEVIVEEVVVEEEIVEEVVVVAAVAAVLIPESCEQYVMVEDDKVVGFEHILFGFNKDEYDANEQEKLDCIAKTVIANDLKIDVAGHTDNVGSDEYNYELSKRRAHNVGVALLAAGVTRDAAVEEGKGIAAPIASNATEEGRAHNRRVEVRVYN</sequence>
<keyword evidence="3" id="KW-0998">Cell outer membrane</keyword>
<dbReference type="RefSeq" id="WP_329774730.1">
    <property type="nucleotide sequence ID" value="NZ_JAYDYW010000005.1"/>
</dbReference>
<evidence type="ECO:0000259" key="6">
    <source>
        <dbReference type="PROSITE" id="PS51123"/>
    </source>
</evidence>